<gene>
    <name evidence="3" type="ORF">CKO13_06380</name>
</gene>
<evidence type="ECO:0000256" key="2">
    <source>
        <dbReference type="SAM" id="Phobius"/>
    </source>
</evidence>
<keyword evidence="2" id="KW-1133">Transmembrane helix</keyword>
<evidence type="ECO:0008006" key="5">
    <source>
        <dbReference type="Google" id="ProtNLM"/>
    </source>
</evidence>
<dbReference type="Proteomes" id="UP000738126">
    <property type="component" value="Unassembled WGS sequence"/>
</dbReference>
<keyword evidence="2" id="KW-0472">Membrane</keyword>
<organism evidence="3 4">
    <name type="scientific">Halorhodospira neutriphila</name>
    <dbReference type="NCBI Taxonomy" id="168379"/>
    <lineage>
        <taxon>Bacteria</taxon>
        <taxon>Pseudomonadati</taxon>
        <taxon>Pseudomonadota</taxon>
        <taxon>Gammaproteobacteria</taxon>
        <taxon>Chromatiales</taxon>
        <taxon>Ectothiorhodospiraceae</taxon>
        <taxon>Halorhodospira</taxon>
    </lineage>
</organism>
<name>A0ABS1E897_9GAMM</name>
<dbReference type="Pfam" id="PF02325">
    <property type="entry name" value="CCB3_YggT"/>
    <property type="match status" value="2"/>
</dbReference>
<feature type="transmembrane region" description="Helical" evidence="2">
    <location>
        <begin position="164"/>
        <end position="184"/>
    </location>
</feature>
<protein>
    <recommendedName>
        <fullName evidence="5">YggT family protein</fullName>
    </recommendedName>
</protein>
<keyword evidence="4" id="KW-1185">Reference proteome</keyword>
<comment type="similarity">
    <text evidence="1">Belongs to the YggT family.</text>
</comment>
<proteinExistence type="inferred from homology"/>
<keyword evidence="2" id="KW-0812">Transmembrane</keyword>
<dbReference type="RefSeq" id="WP_200258110.1">
    <property type="nucleotide sequence ID" value="NZ_NRSH01000057.1"/>
</dbReference>
<evidence type="ECO:0000313" key="3">
    <source>
        <dbReference type="EMBL" id="MBK1726656.1"/>
    </source>
</evidence>
<dbReference type="InterPro" id="IPR003425">
    <property type="entry name" value="CCB3/YggT"/>
</dbReference>
<reference evidence="3 4" key="1">
    <citation type="journal article" date="2020" name="Microorganisms">
        <title>Osmotic Adaptation and Compatible Solute Biosynthesis of Phototrophic Bacteria as Revealed from Genome Analyses.</title>
        <authorList>
            <person name="Imhoff J.F."/>
            <person name="Rahn T."/>
            <person name="Kunzel S."/>
            <person name="Keller A."/>
            <person name="Neulinger S.C."/>
        </authorList>
    </citation>
    <scope>NUCLEOTIDE SEQUENCE [LARGE SCALE GENOMIC DNA]</scope>
    <source>
        <strain evidence="3 4">DSM 15116</strain>
    </source>
</reference>
<comment type="caution">
    <text evidence="3">The sequence shown here is derived from an EMBL/GenBank/DDBJ whole genome shotgun (WGS) entry which is preliminary data.</text>
</comment>
<evidence type="ECO:0000313" key="4">
    <source>
        <dbReference type="Proteomes" id="UP000738126"/>
    </source>
</evidence>
<feature type="transmembrane region" description="Helical" evidence="2">
    <location>
        <begin position="111"/>
        <end position="129"/>
    </location>
</feature>
<dbReference type="PANTHER" id="PTHR33219:SF14">
    <property type="entry name" value="PROTEIN COFACTOR ASSEMBLY OF COMPLEX C SUBUNIT B CCB3, CHLOROPLASTIC-RELATED"/>
    <property type="match status" value="1"/>
</dbReference>
<feature type="transmembrane region" description="Helical" evidence="2">
    <location>
        <begin position="69"/>
        <end position="91"/>
    </location>
</feature>
<evidence type="ECO:0000256" key="1">
    <source>
        <dbReference type="ARBA" id="ARBA00010894"/>
    </source>
</evidence>
<feature type="transmembrane region" description="Helical" evidence="2">
    <location>
        <begin position="12"/>
        <end position="31"/>
    </location>
</feature>
<accession>A0ABS1E897</accession>
<sequence length="192" mass="21162">MASSYVTNPLIFLIGTVSSLYILAVMLRFLLQTVRGDFLNPISQFLVRATSPVLNPMRRFIPAFRGVDLAAITLMFVLQLLALYLIFLLAYGQQPPLGGLVIESVGRLLGLLLNLYTVLILIGVVVSWVNPTAHHPGLHLLEQLTGPLLRPIRSYMPDLGGIDLSPLVALVLLHLARMMVVYPLRSQLPMPA</sequence>
<dbReference type="EMBL" id="NRSH01000057">
    <property type="protein sequence ID" value="MBK1726656.1"/>
    <property type="molecule type" value="Genomic_DNA"/>
</dbReference>
<dbReference type="PANTHER" id="PTHR33219">
    <property type="entry name" value="YLMG HOMOLOG PROTEIN 2, CHLOROPLASTIC"/>
    <property type="match status" value="1"/>
</dbReference>